<dbReference type="Pfam" id="PF02636">
    <property type="entry name" value="Methyltransf_28"/>
    <property type="match status" value="1"/>
</dbReference>
<dbReference type="SUPFAM" id="SSF53335">
    <property type="entry name" value="S-adenosyl-L-methionine-dependent methyltransferases"/>
    <property type="match status" value="1"/>
</dbReference>
<dbReference type="EMBL" id="CAFBOS010000059">
    <property type="protein sequence ID" value="CAB4993581.1"/>
    <property type="molecule type" value="Genomic_DNA"/>
</dbReference>
<dbReference type="GO" id="GO:0005739">
    <property type="term" value="C:mitochondrion"/>
    <property type="evidence" value="ECO:0007669"/>
    <property type="project" value="UniProtKB-SubCell"/>
</dbReference>
<evidence type="ECO:0000313" key="5">
    <source>
        <dbReference type="EMBL" id="CAB4740177.1"/>
    </source>
</evidence>
<dbReference type="Gene3D" id="3.40.50.12710">
    <property type="match status" value="1"/>
</dbReference>
<evidence type="ECO:0000256" key="1">
    <source>
        <dbReference type="ARBA" id="ARBA00004173"/>
    </source>
</evidence>
<evidence type="ECO:0000256" key="4">
    <source>
        <dbReference type="ARBA" id="ARBA00023128"/>
    </source>
</evidence>
<keyword evidence="3" id="KW-0808">Transferase</keyword>
<dbReference type="GO" id="GO:0032259">
    <property type="term" value="P:methylation"/>
    <property type="evidence" value="ECO:0007669"/>
    <property type="project" value="UniProtKB-KW"/>
</dbReference>
<dbReference type="PANTHER" id="PTHR12049:SF7">
    <property type="entry name" value="PROTEIN ARGININE METHYLTRANSFERASE NDUFAF7, MITOCHONDRIAL"/>
    <property type="match status" value="1"/>
</dbReference>
<name>A0A6J7NK16_9ZZZZ</name>
<dbReference type="InterPro" id="IPR029063">
    <property type="entry name" value="SAM-dependent_MTases_sf"/>
</dbReference>
<evidence type="ECO:0000313" key="8">
    <source>
        <dbReference type="EMBL" id="CAB4993581.1"/>
    </source>
</evidence>
<evidence type="ECO:0000256" key="3">
    <source>
        <dbReference type="ARBA" id="ARBA00022679"/>
    </source>
</evidence>
<dbReference type="InterPro" id="IPR038375">
    <property type="entry name" value="NDUFAF7_sf"/>
</dbReference>
<dbReference type="PANTHER" id="PTHR12049">
    <property type="entry name" value="PROTEIN ARGININE METHYLTRANSFERASE NDUFAF7, MITOCHONDRIAL"/>
    <property type="match status" value="1"/>
</dbReference>
<keyword evidence="4" id="KW-0496">Mitochondrion</keyword>
<dbReference type="AlphaFoldDB" id="A0A6J7NK16"/>
<dbReference type="GO" id="GO:0035243">
    <property type="term" value="F:protein-arginine omega-N symmetric methyltransferase activity"/>
    <property type="evidence" value="ECO:0007669"/>
    <property type="project" value="TreeGrafter"/>
</dbReference>
<comment type="subcellular location">
    <subcellularLocation>
        <location evidence="1">Mitochondrion</location>
    </subcellularLocation>
</comment>
<keyword evidence="2" id="KW-0489">Methyltransferase</keyword>
<dbReference type="InterPro" id="IPR003788">
    <property type="entry name" value="NDUFAF7"/>
</dbReference>
<gene>
    <name evidence="5" type="ORF">UFOPK2754_01107</name>
    <name evidence="6" type="ORF">UFOPK3139_00926</name>
    <name evidence="7" type="ORF">UFOPK3543_00177</name>
    <name evidence="8" type="ORF">UFOPK3967_01175</name>
</gene>
<dbReference type="EMBL" id="CAFABA010000028">
    <property type="protein sequence ID" value="CAB4824581.1"/>
    <property type="molecule type" value="Genomic_DNA"/>
</dbReference>
<organism evidence="8">
    <name type="scientific">freshwater metagenome</name>
    <dbReference type="NCBI Taxonomy" id="449393"/>
    <lineage>
        <taxon>unclassified sequences</taxon>
        <taxon>metagenomes</taxon>
        <taxon>ecological metagenomes</taxon>
    </lineage>
</organism>
<reference evidence="8" key="1">
    <citation type="submission" date="2020-05" db="EMBL/GenBank/DDBJ databases">
        <authorList>
            <person name="Chiriac C."/>
            <person name="Salcher M."/>
            <person name="Ghai R."/>
            <person name="Kavagutti S V."/>
        </authorList>
    </citation>
    <scope>NUCLEOTIDE SEQUENCE</scope>
</reference>
<dbReference type="EMBL" id="CAEZYR010000032">
    <property type="protein sequence ID" value="CAB4740177.1"/>
    <property type="molecule type" value="Genomic_DNA"/>
</dbReference>
<protein>
    <submittedName>
        <fullName evidence="8">Unannotated protein</fullName>
    </submittedName>
</protein>
<sequence length="344" mass="36965">MNALAASLAAVIRRDGPITYSAFIEAALYDADHGFYETGGAAGRRGDFLTSPEVGPLYGAVVARALDSWWFDLGCPEEYPVVECGAGPGTLARSVLAARRELACGDALRYITVERCATQRLRHPDGVEARESFDLGPFTGVVFANELLDNLPFDLLEWRGGGWHDVLIDAAADDTFTEVLGDLVDNPSRPPTGTEGARLPLQPAVTAFLADALARLEHGHVVLVDYMSANTGFLDRSWPTWVRTYRGHERGGHPLDEPGTQDITCEVALDALLGVAAPREVSTQAEFLAAYGIDELVEEGRASWQAGAGIGDLAALRGRSRIREAEALCAADGLGGFTVMHWVR</sequence>
<evidence type="ECO:0000313" key="7">
    <source>
        <dbReference type="EMBL" id="CAB4889967.1"/>
    </source>
</evidence>
<evidence type="ECO:0000256" key="2">
    <source>
        <dbReference type="ARBA" id="ARBA00022603"/>
    </source>
</evidence>
<proteinExistence type="predicted"/>
<evidence type="ECO:0000313" key="6">
    <source>
        <dbReference type="EMBL" id="CAB4824581.1"/>
    </source>
</evidence>
<dbReference type="EMBL" id="CAFBMH010000003">
    <property type="protein sequence ID" value="CAB4889967.1"/>
    <property type="molecule type" value="Genomic_DNA"/>
</dbReference>
<accession>A0A6J7NK16</accession>